<protein>
    <submittedName>
        <fullName evidence="2">Uncharacterized protein</fullName>
    </submittedName>
</protein>
<sequence>MIDAFRKNRGGTCALLSLQSWLEGGGGSSSHTLIMIPVQEWPQPKAAIQIRFHLNQLRERPPGREREIGEEKRREEKRREEKRRERVCHSPSSQIQKSLPRKKGGVSGLR</sequence>
<reference evidence="2 3" key="1">
    <citation type="submission" date="2021-06" db="EMBL/GenBank/DDBJ databases">
        <authorList>
            <person name="Palmer J.M."/>
        </authorList>
    </citation>
    <scope>NUCLEOTIDE SEQUENCE [LARGE SCALE GENOMIC DNA]</scope>
    <source>
        <strain evidence="2 3">MEX-2019</strain>
        <tissue evidence="2">Muscle</tissue>
    </source>
</reference>
<gene>
    <name evidence="2" type="ORF">CRENBAI_017098</name>
</gene>
<accession>A0AAV9SHP5</accession>
<dbReference type="Proteomes" id="UP001311232">
    <property type="component" value="Unassembled WGS sequence"/>
</dbReference>
<dbReference type="EMBL" id="JAHHUM010000328">
    <property type="protein sequence ID" value="KAK5620900.1"/>
    <property type="molecule type" value="Genomic_DNA"/>
</dbReference>
<feature type="region of interest" description="Disordered" evidence="1">
    <location>
        <begin position="60"/>
        <end position="110"/>
    </location>
</feature>
<keyword evidence="3" id="KW-1185">Reference proteome</keyword>
<proteinExistence type="predicted"/>
<organism evidence="2 3">
    <name type="scientific">Crenichthys baileyi</name>
    <name type="common">White River springfish</name>
    <dbReference type="NCBI Taxonomy" id="28760"/>
    <lineage>
        <taxon>Eukaryota</taxon>
        <taxon>Metazoa</taxon>
        <taxon>Chordata</taxon>
        <taxon>Craniata</taxon>
        <taxon>Vertebrata</taxon>
        <taxon>Euteleostomi</taxon>
        <taxon>Actinopterygii</taxon>
        <taxon>Neopterygii</taxon>
        <taxon>Teleostei</taxon>
        <taxon>Neoteleostei</taxon>
        <taxon>Acanthomorphata</taxon>
        <taxon>Ovalentaria</taxon>
        <taxon>Atherinomorphae</taxon>
        <taxon>Cyprinodontiformes</taxon>
        <taxon>Goodeidae</taxon>
        <taxon>Crenichthys</taxon>
    </lineage>
</organism>
<evidence type="ECO:0000256" key="1">
    <source>
        <dbReference type="SAM" id="MobiDB-lite"/>
    </source>
</evidence>
<dbReference type="AlphaFoldDB" id="A0AAV9SHP5"/>
<evidence type="ECO:0000313" key="3">
    <source>
        <dbReference type="Proteomes" id="UP001311232"/>
    </source>
</evidence>
<name>A0AAV9SHP5_9TELE</name>
<comment type="caution">
    <text evidence="2">The sequence shown here is derived from an EMBL/GenBank/DDBJ whole genome shotgun (WGS) entry which is preliminary data.</text>
</comment>
<feature type="compositionally biased region" description="Basic and acidic residues" evidence="1">
    <location>
        <begin position="60"/>
        <end position="88"/>
    </location>
</feature>
<evidence type="ECO:0000313" key="2">
    <source>
        <dbReference type="EMBL" id="KAK5620900.1"/>
    </source>
</evidence>